<dbReference type="Proteomes" id="UP000507222">
    <property type="component" value="Unassembled WGS sequence"/>
</dbReference>
<evidence type="ECO:0000313" key="2">
    <source>
        <dbReference type="Proteomes" id="UP000507222"/>
    </source>
</evidence>
<reference evidence="1 2" key="1">
    <citation type="submission" date="2020-05" db="EMBL/GenBank/DDBJ databases">
        <authorList>
            <person name="Campoy J."/>
            <person name="Schneeberger K."/>
            <person name="Spophaly S."/>
        </authorList>
    </citation>
    <scope>NUCLEOTIDE SEQUENCE [LARGE SCALE GENOMIC DNA]</scope>
    <source>
        <strain evidence="1">PruArmRojPasFocal</strain>
    </source>
</reference>
<name>A0A6J5UVV1_PRUAR</name>
<accession>A0A6J5UVV1</accession>
<protein>
    <submittedName>
        <fullName evidence="1">Uncharacterized protein</fullName>
    </submittedName>
</protein>
<dbReference type="EMBL" id="CAEKDK010000005">
    <property type="protein sequence ID" value="CAB4279514.1"/>
    <property type="molecule type" value="Genomic_DNA"/>
</dbReference>
<organism evidence="1 2">
    <name type="scientific">Prunus armeniaca</name>
    <name type="common">Apricot</name>
    <name type="synonym">Armeniaca vulgaris</name>
    <dbReference type="NCBI Taxonomy" id="36596"/>
    <lineage>
        <taxon>Eukaryota</taxon>
        <taxon>Viridiplantae</taxon>
        <taxon>Streptophyta</taxon>
        <taxon>Embryophyta</taxon>
        <taxon>Tracheophyta</taxon>
        <taxon>Spermatophyta</taxon>
        <taxon>Magnoliopsida</taxon>
        <taxon>eudicotyledons</taxon>
        <taxon>Gunneridae</taxon>
        <taxon>Pentapetalae</taxon>
        <taxon>rosids</taxon>
        <taxon>fabids</taxon>
        <taxon>Rosales</taxon>
        <taxon>Rosaceae</taxon>
        <taxon>Amygdaloideae</taxon>
        <taxon>Amygdaleae</taxon>
        <taxon>Prunus</taxon>
    </lineage>
</organism>
<proteinExistence type="predicted"/>
<gene>
    <name evidence="1" type="ORF">CURHAP_LOCUS31801</name>
</gene>
<sequence length="69" mass="8174">MFFGLWDYREEYGLQERQGHNLQFGKLVIISQVDFFLSNLCPGADIEGPAEVRIEWATFVSNHMWFLYL</sequence>
<evidence type="ECO:0000313" key="1">
    <source>
        <dbReference type="EMBL" id="CAB4279514.1"/>
    </source>
</evidence>
<dbReference type="AlphaFoldDB" id="A0A6J5UVV1"/>